<name>A0A7Y9ERZ2_9ACTN</name>
<accession>A0A7Y9ERZ2</accession>
<comment type="caution">
    <text evidence="1">The sequence shown here is derived from an EMBL/GenBank/DDBJ whole genome shotgun (WGS) entry which is preliminary data.</text>
</comment>
<dbReference type="AlphaFoldDB" id="A0A7Y9ERZ2"/>
<gene>
    <name evidence="1" type="ORF">BJY14_008856</name>
</gene>
<dbReference type="RefSeq" id="WP_179849006.1">
    <property type="nucleotide sequence ID" value="NZ_JACCBA010000001.1"/>
</dbReference>
<organism evidence="1 2">
    <name type="scientific">Actinomadura luteofluorescens</name>
    <dbReference type="NCBI Taxonomy" id="46163"/>
    <lineage>
        <taxon>Bacteria</taxon>
        <taxon>Bacillati</taxon>
        <taxon>Actinomycetota</taxon>
        <taxon>Actinomycetes</taxon>
        <taxon>Streptosporangiales</taxon>
        <taxon>Thermomonosporaceae</taxon>
        <taxon>Actinomadura</taxon>
    </lineage>
</organism>
<dbReference type="EMBL" id="JACCBA010000001">
    <property type="protein sequence ID" value="NYD52873.1"/>
    <property type="molecule type" value="Genomic_DNA"/>
</dbReference>
<evidence type="ECO:0000313" key="1">
    <source>
        <dbReference type="EMBL" id="NYD52873.1"/>
    </source>
</evidence>
<protein>
    <submittedName>
        <fullName evidence="1">Uncharacterized protein</fullName>
    </submittedName>
</protein>
<reference evidence="1 2" key="1">
    <citation type="submission" date="2020-07" db="EMBL/GenBank/DDBJ databases">
        <title>Sequencing the genomes of 1000 actinobacteria strains.</title>
        <authorList>
            <person name="Klenk H.-P."/>
        </authorList>
    </citation>
    <scope>NUCLEOTIDE SEQUENCE [LARGE SCALE GENOMIC DNA]</scope>
    <source>
        <strain evidence="1 2">DSM 40398</strain>
    </source>
</reference>
<evidence type="ECO:0000313" key="2">
    <source>
        <dbReference type="Proteomes" id="UP000529783"/>
    </source>
</evidence>
<sequence length="324" mass="36112">MGCWTAYLLRLDDGSHREMDEKYGRWHLTGADDRADLVKRILTDGRPVDGAPKTARSCQGIALDLPTRRYRFYSCALNMPSAGVSHRESMALRLAATPGWEDWDVAHAWGGDDELRRLLFPELPTEPAKTEAVEVNLASRDYWFVDWDPDAHQITVRHDELIADAFAHATCLISVITADATLTHWQLTNTIAPLLAHHGESLPTTLAAGAPFPLAAEDAVTDGAVIDLPARRLRYWTTDTIPPGLIAQMETTWPGWKVERLAWGHLAHLAAIGQHPDGLSMTDTELRDAHWDDQLITIRNHARDTLPTEPRRLTPPTVRVIGQG</sequence>
<dbReference type="Proteomes" id="UP000529783">
    <property type="component" value="Unassembled WGS sequence"/>
</dbReference>
<proteinExistence type="predicted"/>
<keyword evidence="2" id="KW-1185">Reference proteome</keyword>